<dbReference type="AlphaFoldDB" id="A0A939MR37"/>
<gene>
    <name evidence="1" type="ORF">J4H92_14375</name>
</gene>
<comment type="caution">
    <text evidence="1">The sequence shown here is derived from an EMBL/GenBank/DDBJ whole genome shotgun (WGS) entry which is preliminary data.</text>
</comment>
<evidence type="ECO:0000313" key="1">
    <source>
        <dbReference type="EMBL" id="MBO1903127.1"/>
    </source>
</evidence>
<organism evidence="1 2">
    <name type="scientific">Leucobacter weissii</name>
    <dbReference type="NCBI Taxonomy" id="1983706"/>
    <lineage>
        <taxon>Bacteria</taxon>
        <taxon>Bacillati</taxon>
        <taxon>Actinomycetota</taxon>
        <taxon>Actinomycetes</taxon>
        <taxon>Micrococcales</taxon>
        <taxon>Microbacteriaceae</taxon>
        <taxon>Leucobacter</taxon>
    </lineage>
</organism>
<dbReference type="EMBL" id="JAGDYM010000017">
    <property type="protein sequence ID" value="MBO1903127.1"/>
    <property type="molecule type" value="Genomic_DNA"/>
</dbReference>
<dbReference type="Proteomes" id="UP000664382">
    <property type="component" value="Unassembled WGS sequence"/>
</dbReference>
<keyword evidence="2" id="KW-1185">Reference proteome</keyword>
<dbReference type="Pfam" id="PF13384">
    <property type="entry name" value="HTH_23"/>
    <property type="match status" value="1"/>
</dbReference>
<name>A0A939MR37_9MICO</name>
<reference evidence="1" key="1">
    <citation type="submission" date="2021-03" db="EMBL/GenBank/DDBJ databases">
        <title>Leucobacter chromiisoli sp. nov., isolated from chromium-containing soil of chemical plant.</title>
        <authorList>
            <person name="Xu Z."/>
        </authorList>
    </citation>
    <scope>NUCLEOTIDE SEQUENCE</scope>
    <source>
        <strain evidence="1">S27</strain>
    </source>
</reference>
<evidence type="ECO:0000313" key="2">
    <source>
        <dbReference type="Proteomes" id="UP000664382"/>
    </source>
</evidence>
<sequence length="114" mass="12636">MVRSVGMAQTFLKPEQVDELVALYQQGWTLVKLAERFGIHKRTAAAHLVRRSVPLRGKGLAEADRAEAVQLYEGGATLLEVGLRFGVSEQTVRRVLVVEGVTIRQSGRRRKVPA</sequence>
<proteinExistence type="predicted"/>
<dbReference type="Gene3D" id="1.10.10.60">
    <property type="entry name" value="Homeodomain-like"/>
    <property type="match status" value="2"/>
</dbReference>
<protein>
    <submittedName>
        <fullName evidence="1">Uncharacterized protein</fullName>
    </submittedName>
</protein>
<accession>A0A939MR37</accession>